<dbReference type="Pfam" id="PF22735">
    <property type="entry name" value="NNH3"/>
    <property type="match status" value="1"/>
</dbReference>
<dbReference type="PROSITE" id="PS50005">
    <property type="entry name" value="TPR"/>
    <property type="match status" value="1"/>
</dbReference>
<reference evidence="4 5" key="1">
    <citation type="journal article" date="2022" name="Front. Microbiol.">
        <title>High genomic differentiation and limited gene flow indicate recent cryptic speciation within the genus Laspinema (cyanobacteria).</title>
        <authorList>
            <person name="Stanojkovic A."/>
            <person name="Skoupy S."/>
            <person name="Skaloud P."/>
            <person name="Dvorak P."/>
        </authorList>
    </citation>
    <scope>NUCLEOTIDE SEQUENCE [LARGE SCALE GENOMIC DNA]</scope>
    <source>
        <strain evidence="4 5">D2a</strain>
    </source>
</reference>
<dbReference type="InterPro" id="IPR019734">
    <property type="entry name" value="TPR_rpt"/>
</dbReference>
<dbReference type="InterPro" id="IPR051082">
    <property type="entry name" value="Pentapeptide-BTB/POZ_domain"/>
</dbReference>
<dbReference type="Gene3D" id="3.40.50.300">
    <property type="entry name" value="P-loop containing nucleotide triphosphate hydrolases"/>
    <property type="match status" value="1"/>
</dbReference>
<dbReference type="InterPro" id="IPR027417">
    <property type="entry name" value="P-loop_NTPase"/>
</dbReference>
<dbReference type="SUPFAM" id="SSF48452">
    <property type="entry name" value="TPR-like"/>
    <property type="match status" value="1"/>
</dbReference>
<dbReference type="Gene3D" id="1.25.40.10">
    <property type="entry name" value="Tetratricopeptide repeat domain"/>
    <property type="match status" value="1"/>
</dbReference>
<dbReference type="Pfam" id="PF05729">
    <property type="entry name" value="NACHT"/>
    <property type="match status" value="1"/>
</dbReference>
<dbReference type="InterPro" id="IPR054568">
    <property type="entry name" value="NNH3"/>
</dbReference>
<dbReference type="InterPro" id="IPR007111">
    <property type="entry name" value="NACHT_NTPase"/>
</dbReference>
<evidence type="ECO:0000313" key="4">
    <source>
        <dbReference type="EMBL" id="MCT7965783.1"/>
    </source>
</evidence>
<dbReference type="SMART" id="SM00028">
    <property type="entry name" value="TPR"/>
    <property type="match status" value="2"/>
</dbReference>
<organism evidence="4 5">
    <name type="scientific">Laspinema palackyanum D2a</name>
    <dbReference type="NCBI Taxonomy" id="2953684"/>
    <lineage>
        <taxon>Bacteria</taxon>
        <taxon>Bacillati</taxon>
        <taxon>Cyanobacteriota</taxon>
        <taxon>Cyanophyceae</taxon>
        <taxon>Oscillatoriophycideae</taxon>
        <taxon>Oscillatoriales</taxon>
        <taxon>Laspinemataceae</taxon>
        <taxon>Laspinema</taxon>
        <taxon>Laspinema palackyanum</taxon>
    </lineage>
</organism>
<evidence type="ECO:0000313" key="5">
    <source>
        <dbReference type="Proteomes" id="UP001525890"/>
    </source>
</evidence>
<name>A0ABT2MM34_9CYAN</name>
<dbReference type="EMBL" id="JAMXFF010000005">
    <property type="protein sequence ID" value="MCT7965783.1"/>
    <property type="molecule type" value="Genomic_DNA"/>
</dbReference>
<evidence type="ECO:0000256" key="1">
    <source>
        <dbReference type="PROSITE-ProRule" id="PRU00339"/>
    </source>
</evidence>
<comment type="caution">
    <text evidence="4">The sequence shown here is derived from an EMBL/GenBank/DDBJ whole genome shotgun (WGS) entry which is preliminary data.</text>
</comment>
<proteinExistence type="predicted"/>
<accession>A0ABT2MM34</accession>
<dbReference type="Proteomes" id="UP001525890">
    <property type="component" value="Unassembled WGS sequence"/>
</dbReference>
<keyword evidence="5" id="KW-1185">Reference proteome</keyword>
<dbReference type="InterPro" id="IPR001646">
    <property type="entry name" value="5peptide_repeat"/>
</dbReference>
<dbReference type="RefSeq" id="WP_368005458.1">
    <property type="nucleotide sequence ID" value="NZ_JAMXFF010000005.1"/>
</dbReference>
<keyword evidence="1" id="KW-0802">TPR repeat</keyword>
<feature type="repeat" description="TPR" evidence="1">
    <location>
        <begin position="1029"/>
        <end position="1062"/>
    </location>
</feature>
<gene>
    <name evidence="4" type="ORF">NG799_05480</name>
</gene>
<feature type="domain" description="NACHT N-terminal Helical" evidence="3">
    <location>
        <begin position="59"/>
        <end position="268"/>
    </location>
</feature>
<sequence>MVVYPKRRSMAIKLWKFLKTDIRELNWGETLEDVKTGSEAGKAFFDLANVIQEQGSNLETLKPYLDPLSSLLDALNSPLGELAGAVIPLATIPIALLKIIANATKKEPTLVQSVALVSQVVYLQSLQKILQEDEALLQQIGDSPVSKSVASKIQKLGDLEFDERDARVAVLCFHESKLAQAFNEVLAQRLQEAGLGEDRAKTLTEQVARQTQELLIPALAEAGGEAIDRLVKWYQLGGADKLEKYLSIEEYLDQQIKPNPEELIFDETEITFRDLYVSLNVQLLDSEGNRIKDKDPIQLEDWVKMMLQDSNKDKQVLFIQGEAGRGKSVFCRMFADWVRQNLHPNFTPILIRLRELRALAENLTETLKTYLQTVDFVTSDSGWLTDKNTRFLFLLDGLDELLLQGLASGGLKDFLVQVQDFQRRSHHRFLITGRPLALQGIERQLSQTQQLERVAILPMDDEIRQSWLENWGNKVGTQEADNFQQFLQACHTKIKDNLAREPLLLYLLGRMHREQALNATMFAGTSDKIIAKTRIYDGAVTWVIEKQRQDENLRLTGLEPEDLRRFLAEAALCVVQSGNECARVAMLEARLKDTHNPVAELLANARKETEVEEQKALNNLLAAFYIKPASGDRGGSVEFTHKSFGEFLFAERLIESCIDWTRTVTRRRGEEDDVKTEEMDKEIYDLLGYGPLTPEIVQYLPGLWAKNPEVKPIRLFERLQDFYLRWCEGEFIDAPPETLPQFKMRVFKEQLGEVETKLGQREVDLYTGLNVMILLLKLHPYARTPEELKDKIYFHPCGKTNTNQFEPKRLLQIIGYSHCLGVSTFSKIIGFYLNGADLNGADLNGADLNGADLSGANLSPADLSGANLSRADLRGANLSRANLSGADLRGANLSGAHLLSRANLRDADLSRADLRGANLSGADLPGADLSGANLSGADLRGANLSGANLSGANLSRADLRSAGLSRADLSRADLSGANLSRANLSHANLSSANLTEIVWDTGRRWENAIGLHEAVGVSPELAQQPKFSAAVVLSQGRSWVKEGKVKEAIAAYQNAQQIDPNLQVSVNFWSVLCWYGCLYGNADDVLHAGEKAVSLAPHNIGSYRIRGLAKALTGDIVGALADFQSALDKDYFGFYLYDRKEQLQRWVEALKAGENPFTPEELEALQKASR</sequence>
<protein>
    <submittedName>
        <fullName evidence="4">Pentapeptide repeat-containing protein</fullName>
    </submittedName>
</protein>
<dbReference type="PANTHER" id="PTHR14136">
    <property type="entry name" value="BTB_POZ DOMAIN-CONTAINING PROTEIN KCTD9"/>
    <property type="match status" value="1"/>
</dbReference>
<dbReference type="Pfam" id="PF00805">
    <property type="entry name" value="Pentapeptide"/>
    <property type="match status" value="4"/>
</dbReference>
<feature type="domain" description="NACHT" evidence="2">
    <location>
        <begin position="316"/>
        <end position="471"/>
    </location>
</feature>
<dbReference type="InterPro" id="IPR011990">
    <property type="entry name" value="TPR-like_helical_dom_sf"/>
</dbReference>
<evidence type="ECO:0000259" key="3">
    <source>
        <dbReference type="Pfam" id="PF22735"/>
    </source>
</evidence>
<dbReference type="SUPFAM" id="SSF141571">
    <property type="entry name" value="Pentapeptide repeat-like"/>
    <property type="match status" value="2"/>
</dbReference>
<dbReference type="SUPFAM" id="SSF52540">
    <property type="entry name" value="P-loop containing nucleoside triphosphate hydrolases"/>
    <property type="match status" value="1"/>
</dbReference>
<evidence type="ECO:0000259" key="2">
    <source>
        <dbReference type="Pfam" id="PF05729"/>
    </source>
</evidence>
<dbReference type="PANTHER" id="PTHR14136:SF17">
    <property type="entry name" value="BTB_POZ DOMAIN-CONTAINING PROTEIN KCTD9"/>
    <property type="match status" value="1"/>
</dbReference>
<dbReference type="Gene3D" id="2.160.20.80">
    <property type="entry name" value="E3 ubiquitin-protein ligase SopA"/>
    <property type="match status" value="1"/>
</dbReference>